<dbReference type="EMBL" id="BNCP01000071">
    <property type="protein sequence ID" value="GIL91911.1"/>
    <property type="molecule type" value="Genomic_DNA"/>
</dbReference>
<evidence type="ECO:0000256" key="1">
    <source>
        <dbReference type="SAM" id="MobiDB-lite"/>
    </source>
</evidence>
<dbReference type="Proteomes" id="UP000747110">
    <property type="component" value="Unassembled WGS sequence"/>
</dbReference>
<sequence length="238" mass="25568">MHAHVMNNSHARDDLWAHLVVEQQQGQRGAGQAVVGRSAAAMTGASGGSNRVKSPSPVRQTQQAQEQTQVQHPSASSLKRLEDIAAEELPPLRRPNYNAATGRTVKQQDGPPAALALAEWAEQMLALVGEVAGVEARVEVLTSRHRDLLSRRKLLLREQAQFALRTRRRAERAAQAVAACEAELEDLATRAAAVATEWGCAGDNADEEMGSGKETGPGGPGSTQTKELQQRIAEVRHA</sequence>
<feature type="compositionally biased region" description="Low complexity" evidence="1">
    <location>
        <begin position="60"/>
        <end position="71"/>
    </location>
</feature>
<dbReference type="Proteomes" id="UP000722791">
    <property type="component" value="Unassembled WGS sequence"/>
</dbReference>
<organism evidence="2 4">
    <name type="scientific">Volvox reticuliferus</name>
    <dbReference type="NCBI Taxonomy" id="1737510"/>
    <lineage>
        <taxon>Eukaryota</taxon>
        <taxon>Viridiplantae</taxon>
        <taxon>Chlorophyta</taxon>
        <taxon>core chlorophytes</taxon>
        <taxon>Chlorophyceae</taxon>
        <taxon>CS clade</taxon>
        <taxon>Chlamydomonadales</taxon>
        <taxon>Volvocaceae</taxon>
        <taxon>Volvox</taxon>
    </lineage>
</organism>
<evidence type="ECO:0000313" key="3">
    <source>
        <dbReference type="EMBL" id="GIM15907.1"/>
    </source>
</evidence>
<gene>
    <name evidence="2" type="ORF">Vretifemale_19511</name>
    <name evidence="3" type="ORF">Vretimale_18562</name>
</gene>
<feature type="region of interest" description="Disordered" evidence="1">
    <location>
        <begin position="42"/>
        <end position="107"/>
    </location>
</feature>
<evidence type="ECO:0000313" key="4">
    <source>
        <dbReference type="Proteomes" id="UP000747110"/>
    </source>
</evidence>
<feature type="compositionally biased region" description="Polar residues" evidence="1">
    <location>
        <begin position="98"/>
        <end position="107"/>
    </location>
</feature>
<dbReference type="EMBL" id="BNCQ01000070">
    <property type="protein sequence ID" value="GIM15907.1"/>
    <property type="molecule type" value="Genomic_DNA"/>
</dbReference>
<accession>A0A8J4D4U5</accession>
<name>A0A8J4D4U5_9CHLO</name>
<reference evidence="2" key="1">
    <citation type="journal article" date="2021" name="Proc. Natl. Acad. Sci. U.S.A.">
        <title>Three genomes in the algal genus Volvox reveal the fate of a haploid sex-determining region after a transition to homothallism.</title>
        <authorList>
            <person name="Yamamoto K."/>
            <person name="Hamaji T."/>
            <person name="Kawai-Toyooka H."/>
            <person name="Matsuzaki R."/>
            <person name="Takahashi F."/>
            <person name="Nishimura Y."/>
            <person name="Kawachi M."/>
            <person name="Noguchi H."/>
            <person name="Minakuchi Y."/>
            <person name="Umen J.G."/>
            <person name="Toyoda A."/>
            <person name="Nozaki H."/>
        </authorList>
    </citation>
    <scope>NUCLEOTIDE SEQUENCE</scope>
    <source>
        <strain evidence="3">NIES-3785</strain>
        <strain evidence="2">NIES-3786</strain>
    </source>
</reference>
<evidence type="ECO:0000313" key="2">
    <source>
        <dbReference type="EMBL" id="GIL91911.1"/>
    </source>
</evidence>
<feature type="region of interest" description="Disordered" evidence="1">
    <location>
        <begin position="202"/>
        <end position="238"/>
    </location>
</feature>
<keyword evidence="4" id="KW-1185">Reference proteome</keyword>
<proteinExistence type="predicted"/>
<comment type="caution">
    <text evidence="2">The sequence shown here is derived from an EMBL/GenBank/DDBJ whole genome shotgun (WGS) entry which is preliminary data.</text>
</comment>
<protein>
    <submittedName>
        <fullName evidence="2">Uncharacterized protein</fullName>
    </submittedName>
</protein>
<dbReference type="AlphaFoldDB" id="A0A8J4D4U5"/>